<protein>
    <submittedName>
        <fullName evidence="5">DeSI-like protein</fullName>
    </submittedName>
</protein>
<sequence>MRSILSLGLGTTREQGSNGSRRTHLYLNVYDLTPINNYLYWFGLGIFHSGIEAHGMEYAFGAHEYPTSGVFEVEPKSCPGFIYRRSVWLGSTNLSPSEFRLFMEHLSGTYHGDTYHLISKNCNHFTDDVCTRLTGKRIPGWVNRLARLGKNHSQITFSGSKITTFIHVSTHLEVSGSFCNCLLPESIQVTAVSHLPLHATDSAEDGSESIASHGATESDEEVDHHLLTLPNGDVEFLFEKPVKLSRELM</sequence>
<organism evidence="5 6">
    <name type="scientific">Cinnamomum micranthum f. kanehirae</name>
    <dbReference type="NCBI Taxonomy" id="337451"/>
    <lineage>
        <taxon>Eukaryota</taxon>
        <taxon>Viridiplantae</taxon>
        <taxon>Streptophyta</taxon>
        <taxon>Embryophyta</taxon>
        <taxon>Tracheophyta</taxon>
        <taxon>Spermatophyta</taxon>
        <taxon>Magnoliopsida</taxon>
        <taxon>Magnoliidae</taxon>
        <taxon>Laurales</taxon>
        <taxon>Lauraceae</taxon>
        <taxon>Cinnamomum</taxon>
    </lineage>
</organism>
<dbReference type="InterPro" id="IPR008580">
    <property type="entry name" value="PPPDE_dom"/>
</dbReference>
<name>A0A3S5WGN7_9MAGN</name>
<evidence type="ECO:0000256" key="3">
    <source>
        <dbReference type="ARBA" id="ARBA00022801"/>
    </source>
</evidence>
<dbReference type="InterPro" id="IPR042266">
    <property type="entry name" value="PPPDE_sf"/>
</dbReference>
<reference evidence="5 6" key="1">
    <citation type="journal article" date="2019" name="Nat. Plants">
        <title>Stout camphor tree genome fills gaps in understanding of flowering plant genome evolution.</title>
        <authorList>
            <person name="Chaw S.M."/>
            <person name="Liu Y.C."/>
            <person name="Wu Y.W."/>
            <person name="Wang H.Y."/>
            <person name="Lin C.I."/>
            <person name="Wu C.S."/>
            <person name="Ke H.M."/>
            <person name="Chang L.Y."/>
            <person name="Hsu C.Y."/>
            <person name="Yang H.T."/>
            <person name="Sudianto E."/>
            <person name="Hsu M.H."/>
            <person name="Wu K.P."/>
            <person name="Wang L.N."/>
            <person name="Leebens-Mack J.H."/>
            <person name="Tsai I.J."/>
        </authorList>
    </citation>
    <scope>NUCLEOTIDE SEQUENCE [LARGE SCALE GENOMIC DNA]</scope>
    <source>
        <strain evidence="6">cv. Chaw 1501</strain>
        <tissue evidence="5">Young leaves</tissue>
    </source>
</reference>
<comment type="caution">
    <text evidence="5">The sequence shown here is derived from an EMBL/GenBank/DDBJ whole genome shotgun (WGS) entry which is preliminary data.</text>
</comment>
<evidence type="ECO:0000313" key="5">
    <source>
        <dbReference type="EMBL" id="RWR80623.1"/>
    </source>
</evidence>
<keyword evidence="6" id="KW-1185">Reference proteome</keyword>
<dbReference type="OrthoDB" id="412286at2759"/>
<dbReference type="Gene3D" id="3.90.1720.30">
    <property type="entry name" value="PPPDE domains"/>
    <property type="match status" value="1"/>
</dbReference>
<keyword evidence="2" id="KW-0645">Protease</keyword>
<dbReference type="PROSITE" id="PS51858">
    <property type="entry name" value="PPPDE"/>
    <property type="match status" value="1"/>
</dbReference>
<keyword evidence="3" id="KW-0378">Hydrolase</keyword>
<evidence type="ECO:0000259" key="4">
    <source>
        <dbReference type="PROSITE" id="PS51858"/>
    </source>
</evidence>
<dbReference type="STRING" id="337451.A0A3S5WGN7"/>
<dbReference type="PANTHER" id="PTHR12378">
    <property type="entry name" value="DESUMOYLATING ISOPEPTIDASE"/>
    <property type="match status" value="1"/>
</dbReference>
<dbReference type="SMART" id="SM01179">
    <property type="entry name" value="DUF862"/>
    <property type="match status" value="1"/>
</dbReference>
<dbReference type="GO" id="GO:0101005">
    <property type="term" value="F:deubiquitinase activity"/>
    <property type="evidence" value="ECO:0007669"/>
    <property type="project" value="TreeGrafter"/>
</dbReference>
<dbReference type="EMBL" id="QPKB01000003">
    <property type="protein sequence ID" value="RWR80623.1"/>
    <property type="molecule type" value="Genomic_DNA"/>
</dbReference>
<accession>A0A3S5WGN7</accession>
<dbReference type="GO" id="GO:0016579">
    <property type="term" value="P:protein deubiquitination"/>
    <property type="evidence" value="ECO:0007669"/>
    <property type="project" value="TreeGrafter"/>
</dbReference>
<dbReference type="AlphaFoldDB" id="A0A3S5WGN7"/>
<comment type="similarity">
    <text evidence="1">Belongs to the DeSI family.</text>
</comment>
<evidence type="ECO:0000256" key="1">
    <source>
        <dbReference type="ARBA" id="ARBA00008140"/>
    </source>
</evidence>
<dbReference type="PANTHER" id="PTHR12378:SF10">
    <property type="entry name" value="OS04G0548000 PROTEIN"/>
    <property type="match status" value="1"/>
</dbReference>
<dbReference type="Proteomes" id="UP000283530">
    <property type="component" value="Unassembled WGS sequence"/>
</dbReference>
<evidence type="ECO:0000256" key="2">
    <source>
        <dbReference type="ARBA" id="ARBA00022670"/>
    </source>
</evidence>
<evidence type="ECO:0000313" key="6">
    <source>
        <dbReference type="Proteomes" id="UP000283530"/>
    </source>
</evidence>
<dbReference type="GO" id="GO:0006508">
    <property type="term" value="P:proteolysis"/>
    <property type="evidence" value="ECO:0007669"/>
    <property type="project" value="UniProtKB-KW"/>
</dbReference>
<dbReference type="Pfam" id="PF05903">
    <property type="entry name" value="Peptidase_C97"/>
    <property type="match status" value="1"/>
</dbReference>
<gene>
    <name evidence="5" type="ORF">CKAN_00927100</name>
</gene>
<feature type="domain" description="PPPDE" evidence="4">
    <location>
        <begin position="23"/>
        <end position="187"/>
    </location>
</feature>
<proteinExistence type="inferred from homology"/>